<dbReference type="InterPro" id="IPR016181">
    <property type="entry name" value="Acyl_CoA_acyltransferase"/>
</dbReference>
<dbReference type="InterPro" id="IPR000182">
    <property type="entry name" value="GNAT_dom"/>
</dbReference>
<dbReference type="Pfam" id="PF00583">
    <property type="entry name" value="Acetyltransf_1"/>
    <property type="match status" value="1"/>
</dbReference>
<protein>
    <submittedName>
        <fullName evidence="2">Putative beta-lysine N-acetyltransferase</fullName>
    </submittedName>
</protein>
<dbReference type="SUPFAM" id="SSF55729">
    <property type="entry name" value="Acyl-CoA N-acyltransferases (Nat)"/>
    <property type="match status" value="1"/>
</dbReference>
<dbReference type="STRING" id="86666.SAMN04490247_0838"/>
<dbReference type="PROSITE" id="PS51186">
    <property type="entry name" value="GNAT"/>
    <property type="match status" value="1"/>
</dbReference>
<keyword evidence="2" id="KW-0808">Transferase</keyword>
<dbReference type="AlphaFoldDB" id="A0A1G8R5F9"/>
<dbReference type="CDD" id="cd04301">
    <property type="entry name" value="NAT_SF"/>
    <property type="match status" value="1"/>
</dbReference>
<sequence>MEHGHNKEEFDKCLEHLHLEPISRRMKAYLLPKETELDSYVDYLIQIGMENDCDKIIFFVTGEETRLMQERFYSYEGRIGGFFDGEDAYVYALFLDEKRNIRSATEKEKRVLQTAFSYATKEEGEAGKSYYIRRAQKADRFGMSQLYKQVFASYPTPMDDPDFILEMMESGVYAMVGEYEGRIVSSCAGDWMPLYNACELTDCATLPEHRGKGLLVSQARRILEACRERRVKTIFSYSRSLSTGMNIINARLGFKYGGRMVRNSNIAGSFENMNIWYRNL</sequence>
<evidence type="ECO:0000259" key="1">
    <source>
        <dbReference type="PROSITE" id="PS51186"/>
    </source>
</evidence>
<dbReference type="NCBIfam" id="TIGR03827">
    <property type="entry name" value="GNAT_ablB"/>
    <property type="match status" value="1"/>
</dbReference>
<keyword evidence="3" id="KW-1185">Reference proteome</keyword>
<dbReference type="RefSeq" id="WP_093192383.1">
    <property type="nucleotide sequence ID" value="NZ_FNEV01000002.1"/>
</dbReference>
<dbReference type="InterPro" id="IPR022525">
    <property type="entry name" value="GNAT_AblB"/>
</dbReference>
<evidence type="ECO:0000313" key="2">
    <source>
        <dbReference type="EMBL" id="SDJ12197.1"/>
    </source>
</evidence>
<feature type="domain" description="N-acetyltransferase" evidence="1">
    <location>
        <begin position="130"/>
        <end position="280"/>
    </location>
</feature>
<dbReference type="Proteomes" id="UP000199225">
    <property type="component" value="Unassembled WGS sequence"/>
</dbReference>
<gene>
    <name evidence="2" type="ORF">SAMN04490247_0838</name>
</gene>
<accession>A0A1G8R5F9</accession>
<dbReference type="GO" id="GO:0008080">
    <property type="term" value="F:N-acetyltransferase activity"/>
    <property type="evidence" value="ECO:0007669"/>
    <property type="project" value="InterPro"/>
</dbReference>
<dbReference type="Gene3D" id="3.40.630.30">
    <property type="match status" value="1"/>
</dbReference>
<organism evidence="2 3">
    <name type="scientific">Salimicrobium halophilum</name>
    <dbReference type="NCBI Taxonomy" id="86666"/>
    <lineage>
        <taxon>Bacteria</taxon>
        <taxon>Bacillati</taxon>
        <taxon>Bacillota</taxon>
        <taxon>Bacilli</taxon>
        <taxon>Bacillales</taxon>
        <taxon>Bacillaceae</taxon>
        <taxon>Salimicrobium</taxon>
    </lineage>
</organism>
<dbReference type="EMBL" id="FNEV01000002">
    <property type="protein sequence ID" value="SDJ12197.1"/>
    <property type="molecule type" value="Genomic_DNA"/>
</dbReference>
<reference evidence="3" key="1">
    <citation type="submission" date="2016-10" db="EMBL/GenBank/DDBJ databases">
        <authorList>
            <person name="Varghese N."/>
            <person name="Submissions S."/>
        </authorList>
    </citation>
    <scope>NUCLEOTIDE SEQUENCE [LARGE SCALE GENOMIC DNA]</scope>
    <source>
        <strain evidence="3">DSM 4771</strain>
    </source>
</reference>
<proteinExistence type="predicted"/>
<name>A0A1G8R5F9_9BACI</name>
<evidence type="ECO:0000313" key="3">
    <source>
        <dbReference type="Proteomes" id="UP000199225"/>
    </source>
</evidence>
<dbReference type="OrthoDB" id="9790652at2"/>